<dbReference type="Proteomes" id="UP000007148">
    <property type="component" value="Unassembled WGS sequence"/>
</dbReference>
<dbReference type="Gene3D" id="1.20.1280.50">
    <property type="match status" value="1"/>
</dbReference>
<dbReference type="EMBL" id="CAFZ01001867">
    <property type="protein sequence ID" value="CCA77715.1"/>
    <property type="molecule type" value="Genomic_DNA"/>
</dbReference>
<protein>
    <recommendedName>
        <fullName evidence="1">F-box domain-containing protein</fullName>
    </recommendedName>
</protein>
<feature type="domain" description="F-box" evidence="1">
    <location>
        <begin position="71"/>
        <end position="122"/>
    </location>
</feature>
<dbReference type="InParanoid" id="G4U2A6"/>
<comment type="caution">
    <text evidence="2">The sequence shown here is derived from an EMBL/GenBank/DDBJ whole genome shotgun (WGS) entry which is preliminary data.</text>
</comment>
<organism evidence="2 3">
    <name type="scientific">Serendipita indica (strain DSM 11827)</name>
    <name type="common">Root endophyte fungus</name>
    <name type="synonym">Piriformospora indica</name>
    <dbReference type="NCBI Taxonomy" id="1109443"/>
    <lineage>
        <taxon>Eukaryota</taxon>
        <taxon>Fungi</taxon>
        <taxon>Dikarya</taxon>
        <taxon>Basidiomycota</taxon>
        <taxon>Agaricomycotina</taxon>
        <taxon>Agaricomycetes</taxon>
        <taxon>Sebacinales</taxon>
        <taxon>Serendipitaceae</taxon>
        <taxon>Serendipita</taxon>
    </lineage>
</organism>
<dbReference type="PANTHER" id="PTHR38926:SF72">
    <property type="entry name" value="IM:7136021-RELATED"/>
    <property type="match status" value="1"/>
</dbReference>
<gene>
    <name evidence="2" type="ORF">PIIN_08652</name>
</gene>
<name>G4U2A6_SERID</name>
<evidence type="ECO:0000313" key="3">
    <source>
        <dbReference type="Proteomes" id="UP000007148"/>
    </source>
</evidence>
<dbReference type="InterPro" id="IPR001810">
    <property type="entry name" value="F-box_dom"/>
</dbReference>
<dbReference type="SUPFAM" id="SSF81383">
    <property type="entry name" value="F-box domain"/>
    <property type="match status" value="1"/>
</dbReference>
<dbReference type="eggNOG" id="ENOG502RC6B">
    <property type="taxonomic scope" value="Eukaryota"/>
</dbReference>
<evidence type="ECO:0000313" key="2">
    <source>
        <dbReference type="EMBL" id="CCA77715.1"/>
    </source>
</evidence>
<dbReference type="PANTHER" id="PTHR38926">
    <property type="entry name" value="F-BOX DOMAIN CONTAINING PROTEIN, EXPRESSED"/>
    <property type="match status" value="1"/>
</dbReference>
<dbReference type="InterPro" id="IPR036047">
    <property type="entry name" value="F-box-like_dom_sf"/>
</dbReference>
<reference evidence="2 3" key="1">
    <citation type="journal article" date="2011" name="PLoS Pathog.">
        <title>Endophytic Life Strategies Decoded by Genome and Transcriptome Analyses of the Mutualistic Root Symbiont Piriformospora indica.</title>
        <authorList>
            <person name="Zuccaro A."/>
            <person name="Lahrmann U."/>
            <person name="Guldener U."/>
            <person name="Langen G."/>
            <person name="Pfiffi S."/>
            <person name="Biedenkopf D."/>
            <person name="Wong P."/>
            <person name="Samans B."/>
            <person name="Grimm C."/>
            <person name="Basiewicz M."/>
            <person name="Murat C."/>
            <person name="Martin F."/>
            <person name="Kogel K.H."/>
        </authorList>
    </citation>
    <scope>NUCLEOTIDE SEQUENCE [LARGE SCALE GENOMIC DNA]</scope>
    <source>
        <strain evidence="2 3">DSM 11827</strain>
    </source>
</reference>
<keyword evidence="3" id="KW-1185">Reference proteome</keyword>
<dbReference type="HOGENOM" id="CLU_015287_1_0_1"/>
<dbReference type="OrthoDB" id="3258333at2759"/>
<dbReference type="AlphaFoldDB" id="G4U2A6"/>
<evidence type="ECO:0000259" key="1">
    <source>
        <dbReference type="Pfam" id="PF12937"/>
    </source>
</evidence>
<sequence>MALNPLSSAEPAISSSMATIGRRWMGLLTHLGAKVDFTGSMTGLNTKALEDYNNVVAEIERSYQASTGTITVLPDEILVPIFESFTQVSRKGGRWTHTSISPLSFVCKRWQRIIIGTPSLWSIVVASDEAEDALANAAVYVQLSRDHPLTIIYDLGCTVIDQMALILAPHYSRVKSILLQSRSCSTSLEDTHLQLLSLPNLERLEMEESLIGDTSKRTVIDRFMRRKSPLTNRLSLGKLSFSRLISIEDKLRALTVSISSVNSRTKNLRTLGSIDSLKDVTILGGAWSIEDDSSGQYSIGDGPLSWDILQLPAAPLTVTTNLTSRCTALRQLEVTIKLTWVNFLLDIITDCRSLQFLGLKIILGGEVYPSHAMQFPADRSVPTLRSLHITYEEETPTLLGFSISFFTCALLNSTPFLWELRIEGQRIFLIAEIIIPHIKVLKHLKIASLYCLSSGLASSVQIERLQSLQLRTDFTIISNLHCDTVEILDAHLVHYWRWRCTLSSAKWPRLRSLKLRREGAEKINIRLDFLELEELVIEGFSIISAVLYSLARHPTDLPCLQRLSLRGDEVEWDMLFIVLEKRILAQKDGVSPLDTLEIHGRISPFLQYDLINLVGGRLFNRTTNYELSVHYNHEILFDDQIPGCASCHYRLIACNQDVIPGAESWGGTPPPYPETVSELLKRRARRMDYLISVREHLAELRQIECPAASEMITLTRYSTLPPLYNFDM</sequence>
<accession>G4U2A6</accession>
<proteinExistence type="predicted"/>
<dbReference type="Pfam" id="PF12937">
    <property type="entry name" value="F-box-like"/>
    <property type="match status" value="1"/>
</dbReference>